<evidence type="ECO:0000313" key="1">
    <source>
        <dbReference type="EMBL" id="VDO88940.1"/>
    </source>
</evidence>
<dbReference type="WBParaSite" id="HPBE_0001153201-mRNA-1">
    <property type="protein sequence ID" value="HPBE_0001153201-mRNA-1"/>
    <property type="gene ID" value="HPBE_0001153201"/>
</dbReference>
<reference evidence="1 2" key="1">
    <citation type="submission" date="2018-11" db="EMBL/GenBank/DDBJ databases">
        <authorList>
            <consortium name="Pathogen Informatics"/>
        </authorList>
    </citation>
    <scope>NUCLEOTIDE SEQUENCE [LARGE SCALE GENOMIC DNA]</scope>
</reference>
<accession>A0A183FTU1</accession>
<protein>
    <submittedName>
        <fullName evidence="3">Mop domain-containing protein</fullName>
    </submittedName>
</protein>
<organism evidence="2 3">
    <name type="scientific">Heligmosomoides polygyrus</name>
    <name type="common">Parasitic roundworm</name>
    <dbReference type="NCBI Taxonomy" id="6339"/>
    <lineage>
        <taxon>Eukaryota</taxon>
        <taxon>Metazoa</taxon>
        <taxon>Ecdysozoa</taxon>
        <taxon>Nematoda</taxon>
        <taxon>Chromadorea</taxon>
        <taxon>Rhabditida</taxon>
        <taxon>Rhabditina</taxon>
        <taxon>Rhabditomorpha</taxon>
        <taxon>Strongyloidea</taxon>
        <taxon>Heligmosomidae</taxon>
        <taxon>Heligmosomoides</taxon>
    </lineage>
</organism>
<proteinExistence type="predicted"/>
<dbReference type="EMBL" id="UZAH01027139">
    <property type="protein sequence ID" value="VDO88940.1"/>
    <property type="molecule type" value="Genomic_DNA"/>
</dbReference>
<name>A0A183FTU1_HELPZ</name>
<evidence type="ECO:0000313" key="3">
    <source>
        <dbReference type="WBParaSite" id="HPBE_0001153201-mRNA-1"/>
    </source>
</evidence>
<accession>A0A3P7YLH1</accession>
<evidence type="ECO:0000313" key="2">
    <source>
        <dbReference type="Proteomes" id="UP000050761"/>
    </source>
</evidence>
<sequence length="80" mass="8902">MLDKDKVDLRLGIPAIERREMGVTLSKHSVRDGEIMRVRILKNSLTISVTCPIAETAMTAVTIFRSPNVAVEICENDSVF</sequence>
<keyword evidence="2" id="KW-1185">Reference proteome</keyword>
<dbReference type="AlphaFoldDB" id="A0A183FTU1"/>
<dbReference type="Proteomes" id="UP000050761">
    <property type="component" value="Unassembled WGS sequence"/>
</dbReference>
<reference evidence="3" key="2">
    <citation type="submission" date="2019-09" db="UniProtKB">
        <authorList>
            <consortium name="WormBaseParasite"/>
        </authorList>
    </citation>
    <scope>IDENTIFICATION</scope>
</reference>
<gene>
    <name evidence="1" type="ORF">HPBE_LOCUS11533</name>
</gene>
<dbReference type="OrthoDB" id="10598825at2759"/>